<name>A0AAE1SKN8_9SOLA</name>
<dbReference type="Proteomes" id="UP001291623">
    <property type="component" value="Unassembled WGS sequence"/>
</dbReference>
<dbReference type="AlphaFoldDB" id="A0AAE1SKN8"/>
<organism evidence="2 3">
    <name type="scientific">Anisodus tanguticus</name>
    <dbReference type="NCBI Taxonomy" id="243964"/>
    <lineage>
        <taxon>Eukaryota</taxon>
        <taxon>Viridiplantae</taxon>
        <taxon>Streptophyta</taxon>
        <taxon>Embryophyta</taxon>
        <taxon>Tracheophyta</taxon>
        <taxon>Spermatophyta</taxon>
        <taxon>Magnoliopsida</taxon>
        <taxon>eudicotyledons</taxon>
        <taxon>Gunneridae</taxon>
        <taxon>Pentapetalae</taxon>
        <taxon>asterids</taxon>
        <taxon>lamiids</taxon>
        <taxon>Solanales</taxon>
        <taxon>Solanaceae</taxon>
        <taxon>Solanoideae</taxon>
        <taxon>Hyoscyameae</taxon>
        <taxon>Anisodus</taxon>
    </lineage>
</organism>
<proteinExistence type="predicted"/>
<keyword evidence="3" id="KW-1185">Reference proteome</keyword>
<gene>
    <name evidence="2" type="ORF">RND71_010623</name>
</gene>
<feature type="region of interest" description="Disordered" evidence="1">
    <location>
        <begin position="1"/>
        <end position="31"/>
    </location>
</feature>
<accession>A0AAE1SKN8</accession>
<evidence type="ECO:0000313" key="2">
    <source>
        <dbReference type="EMBL" id="KAK4371148.1"/>
    </source>
</evidence>
<comment type="caution">
    <text evidence="2">The sequence shown here is derived from an EMBL/GenBank/DDBJ whole genome shotgun (WGS) entry which is preliminary data.</text>
</comment>
<feature type="compositionally biased region" description="Low complexity" evidence="1">
    <location>
        <begin position="22"/>
        <end position="31"/>
    </location>
</feature>
<evidence type="ECO:0000313" key="3">
    <source>
        <dbReference type="Proteomes" id="UP001291623"/>
    </source>
</evidence>
<dbReference type="EMBL" id="JAVYJV010000005">
    <property type="protein sequence ID" value="KAK4371148.1"/>
    <property type="molecule type" value="Genomic_DNA"/>
</dbReference>
<sequence length="228" mass="25889">MSPGQKEPPTRSPPERKSQHNSDLGLKSSLSSLRSFPSLGSGLEPQLTKSHFEKWKAYTTERTELLIGLTSDFQFNLETEPCLSPFGSLQGKSQKTWEPGPGHPSFLVNRLGEPQITYNYRELNMVADKLASMAANSGFGDEVLLFWEPPSPVKEMLIRDREGPPYRRLTTTTTSQHEAQEMTFNLIEMINLWPDERWAYFSSPEPEEKRGPTITEAIANQFPERIVM</sequence>
<protein>
    <submittedName>
        <fullName evidence="2">Uncharacterized protein</fullName>
    </submittedName>
</protein>
<evidence type="ECO:0000256" key="1">
    <source>
        <dbReference type="SAM" id="MobiDB-lite"/>
    </source>
</evidence>
<reference evidence="2" key="1">
    <citation type="submission" date="2023-12" db="EMBL/GenBank/DDBJ databases">
        <title>Genome assembly of Anisodus tanguticus.</title>
        <authorList>
            <person name="Wang Y.-J."/>
        </authorList>
    </citation>
    <scope>NUCLEOTIDE SEQUENCE</scope>
    <source>
        <strain evidence="2">KB-2021</strain>
        <tissue evidence="2">Leaf</tissue>
    </source>
</reference>